<evidence type="ECO:0000256" key="1">
    <source>
        <dbReference type="SAM" id="SignalP"/>
    </source>
</evidence>
<sequence>MTKLIASLALSTLALLAAVQARKGNIGQIAQVQSAENFCFFLPPMEGGNIADNEDRAVAFCTKPMSKAPGARLFPEGFIESAHFKENKEQNWVQVTGKMTPQVYSLSTKDGGGQYDVKAPVGTACADYKYFVNMVEPDGSLFCMRCCQTKEDCPVGKSTYGCRAVIDGKY</sequence>
<reference evidence="2 3" key="1">
    <citation type="submission" date="2016-05" db="EMBL/GenBank/DDBJ databases">
        <title>Genome sequencing reveals origins of a unique bacterial endosymbiosis in the earliest lineages of terrestrial Fungi.</title>
        <authorList>
            <consortium name="DOE Joint Genome Institute"/>
            <person name="Uehling J."/>
            <person name="Gryganskyi A."/>
            <person name="Hameed K."/>
            <person name="Tschaplinski T."/>
            <person name="Misztal P."/>
            <person name="Wu S."/>
            <person name="Desiro A."/>
            <person name="Vande Pol N."/>
            <person name="Du Z.-Y."/>
            <person name="Zienkiewicz A."/>
            <person name="Zienkiewicz K."/>
            <person name="Morin E."/>
            <person name="Tisserant E."/>
            <person name="Splivallo R."/>
            <person name="Hainaut M."/>
            <person name="Henrissat B."/>
            <person name="Ohm R."/>
            <person name="Kuo A."/>
            <person name="Yan J."/>
            <person name="Lipzen A."/>
            <person name="Nolan M."/>
            <person name="Labutti K."/>
            <person name="Barry K."/>
            <person name="Goldstein A."/>
            <person name="Labbe J."/>
            <person name="Schadt C."/>
            <person name="Tuskan G."/>
            <person name="Grigoriev I."/>
            <person name="Martin F."/>
            <person name="Vilgalys R."/>
            <person name="Bonito G."/>
        </authorList>
    </citation>
    <scope>NUCLEOTIDE SEQUENCE [LARGE SCALE GENOMIC DNA]</scope>
    <source>
        <strain evidence="2 3">AG-77</strain>
    </source>
</reference>
<dbReference type="EMBL" id="KV442020">
    <property type="protein sequence ID" value="OAQ33747.1"/>
    <property type="molecule type" value="Genomic_DNA"/>
</dbReference>
<evidence type="ECO:0000313" key="2">
    <source>
        <dbReference type="EMBL" id="OAQ33747.1"/>
    </source>
</evidence>
<gene>
    <name evidence="2" type="ORF">K457DRAFT_28924</name>
</gene>
<accession>A0A197K7U3</accession>
<evidence type="ECO:0000313" key="3">
    <source>
        <dbReference type="Proteomes" id="UP000078512"/>
    </source>
</evidence>
<dbReference type="AlphaFoldDB" id="A0A197K7U3"/>
<organism evidence="2 3">
    <name type="scientific">Linnemannia elongata AG-77</name>
    <dbReference type="NCBI Taxonomy" id="1314771"/>
    <lineage>
        <taxon>Eukaryota</taxon>
        <taxon>Fungi</taxon>
        <taxon>Fungi incertae sedis</taxon>
        <taxon>Mucoromycota</taxon>
        <taxon>Mortierellomycotina</taxon>
        <taxon>Mortierellomycetes</taxon>
        <taxon>Mortierellales</taxon>
        <taxon>Mortierellaceae</taxon>
        <taxon>Linnemannia</taxon>
    </lineage>
</organism>
<name>A0A197K7U3_9FUNG</name>
<dbReference type="STRING" id="1314771.A0A197K7U3"/>
<keyword evidence="3" id="KW-1185">Reference proteome</keyword>
<feature type="signal peptide" evidence="1">
    <location>
        <begin position="1"/>
        <end position="21"/>
    </location>
</feature>
<dbReference type="Proteomes" id="UP000078512">
    <property type="component" value="Unassembled WGS sequence"/>
</dbReference>
<keyword evidence="1" id="KW-0732">Signal</keyword>
<feature type="chain" id="PRO_5008276660" evidence="1">
    <location>
        <begin position="22"/>
        <end position="170"/>
    </location>
</feature>
<proteinExistence type="predicted"/>
<dbReference type="OrthoDB" id="3044029at2759"/>
<protein>
    <submittedName>
        <fullName evidence="2">Uncharacterized protein</fullName>
    </submittedName>
</protein>